<sequence>MVDMIEIIEAGAQSLSAAVDGLSSAARIELADGLSSEAVNLKRTEDCRFSPNGKVIAVAGFLTDTILLFEISQQHVAGNLVVRIEGKLTLTHPRLSRPHGIDFIDETTIAVANRDGRLIILKLPQVPFDGRTVPAKMLMRRKRIWMKHKLKTPGSVAVTRKGRFTYELLTCLNYRNTVASPRFLRLGDLHLPFGGRIALQRGMEIPDGVSICPETARVAISNHNENAIRLYSHYDDLRPNAHPVGRLLGMAYPHGLRFFDKGRRLMAADAGAPLIHYWRDDTAKWDGDRTPTASFRIMDKETFAAGRYNDQEGGPKGIDIHPSGAFLVVTSEHQGFAAFDVPKLLQRLETDKTEPAASDDLPETPAAAAAT</sequence>
<name>A0A917AH59_9RHOB</name>
<evidence type="ECO:0000313" key="2">
    <source>
        <dbReference type="EMBL" id="GGE53424.1"/>
    </source>
</evidence>
<accession>A0A917AH59</accession>
<reference evidence="2" key="1">
    <citation type="journal article" date="2014" name="Int. J. Syst. Evol. Microbiol.">
        <title>Complete genome sequence of Corynebacterium casei LMG S-19264T (=DSM 44701T), isolated from a smear-ripened cheese.</title>
        <authorList>
            <consortium name="US DOE Joint Genome Institute (JGI-PGF)"/>
            <person name="Walter F."/>
            <person name="Albersmeier A."/>
            <person name="Kalinowski J."/>
            <person name="Ruckert C."/>
        </authorList>
    </citation>
    <scope>NUCLEOTIDE SEQUENCE</scope>
    <source>
        <strain evidence="2">CGMCC 1.16012</strain>
    </source>
</reference>
<organism evidence="2 3">
    <name type="scientific">Actibacterium pelagium</name>
    <dbReference type="NCBI Taxonomy" id="2029103"/>
    <lineage>
        <taxon>Bacteria</taxon>
        <taxon>Pseudomonadati</taxon>
        <taxon>Pseudomonadota</taxon>
        <taxon>Alphaproteobacteria</taxon>
        <taxon>Rhodobacterales</taxon>
        <taxon>Roseobacteraceae</taxon>
        <taxon>Actibacterium</taxon>
    </lineage>
</organism>
<dbReference type="AlphaFoldDB" id="A0A917AH59"/>
<evidence type="ECO:0000313" key="3">
    <source>
        <dbReference type="Proteomes" id="UP000606730"/>
    </source>
</evidence>
<dbReference type="InterPro" id="IPR015943">
    <property type="entry name" value="WD40/YVTN_repeat-like_dom_sf"/>
</dbReference>
<evidence type="ECO:0000256" key="1">
    <source>
        <dbReference type="SAM" id="MobiDB-lite"/>
    </source>
</evidence>
<reference evidence="2" key="2">
    <citation type="submission" date="2020-09" db="EMBL/GenBank/DDBJ databases">
        <authorList>
            <person name="Sun Q."/>
            <person name="Zhou Y."/>
        </authorList>
    </citation>
    <scope>NUCLEOTIDE SEQUENCE</scope>
    <source>
        <strain evidence="2">CGMCC 1.16012</strain>
    </source>
</reference>
<gene>
    <name evidence="2" type="ORF">GCM10011517_21440</name>
</gene>
<protein>
    <submittedName>
        <fullName evidence="2">Uncharacterized protein</fullName>
    </submittedName>
</protein>
<keyword evidence="3" id="KW-1185">Reference proteome</keyword>
<dbReference type="Gene3D" id="2.130.10.10">
    <property type="entry name" value="YVTN repeat-like/Quinoprotein amine dehydrogenase"/>
    <property type="match status" value="1"/>
</dbReference>
<proteinExistence type="predicted"/>
<dbReference type="SUPFAM" id="SSF75011">
    <property type="entry name" value="3-carboxy-cis,cis-mucoante lactonizing enzyme"/>
    <property type="match status" value="1"/>
</dbReference>
<comment type="caution">
    <text evidence="2">The sequence shown here is derived from an EMBL/GenBank/DDBJ whole genome shotgun (WGS) entry which is preliminary data.</text>
</comment>
<dbReference type="Proteomes" id="UP000606730">
    <property type="component" value="Unassembled WGS sequence"/>
</dbReference>
<feature type="region of interest" description="Disordered" evidence="1">
    <location>
        <begin position="351"/>
        <end position="371"/>
    </location>
</feature>
<dbReference type="EMBL" id="BMKN01000002">
    <property type="protein sequence ID" value="GGE53424.1"/>
    <property type="molecule type" value="Genomic_DNA"/>
</dbReference>